<sequence length="89" mass="9508">MTPDALQVLDVLDAAIRRLADAEAALQGVQAAADRIVADTAWQSAAVAAYHRMVADWQARLRQAAAQVGRDQQRLRTLRASLLAQAGTG</sequence>
<protein>
    <recommendedName>
        <fullName evidence="3">WXG100 family type VII secretion target</fullName>
    </recommendedName>
</protein>
<evidence type="ECO:0008006" key="3">
    <source>
        <dbReference type="Google" id="ProtNLM"/>
    </source>
</evidence>
<accession>A0ABP7G2K1</accession>
<keyword evidence="2" id="KW-1185">Reference proteome</keyword>
<dbReference type="Proteomes" id="UP001500540">
    <property type="component" value="Unassembled WGS sequence"/>
</dbReference>
<gene>
    <name evidence="1" type="ORF">GCM10022240_03370</name>
</gene>
<comment type="caution">
    <text evidence="1">The sequence shown here is derived from an EMBL/GenBank/DDBJ whole genome shotgun (WGS) entry which is preliminary data.</text>
</comment>
<dbReference type="EMBL" id="BAABAF010000001">
    <property type="protein sequence ID" value="GAA3753756.1"/>
    <property type="molecule type" value="Genomic_DNA"/>
</dbReference>
<proteinExistence type="predicted"/>
<reference evidence="2" key="1">
    <citation type="journal article" date="2019" name="Int. J. Syst. Evol. Microbiol.">
        <title>The Global Catalogue of Microorganisms (GCM) 10K type strain sequencing project: providing services to taxonomists for standard genome sequencing and annotation.</title>
        <authorList>
            <consortium name="The Broad Institute Genomics Platform"/>
            <consortium name="The Broad Institute Genome Sequencing Center for Infectious Disease"/>
            <person name="Wu L."/>
            <person name="Ma J."/>
        </authorList>
    </citation>
    <scope>NUCLEOTIDE SEQUENCE [LARGE SCALE GENOMIC DNA]</scope>
    <source>
        <strain evidence="2">JCM 16950</strain>
    </source>
</reference>
<dbReference type="RefSeq" id="WP_344779858.1">
    <property type="nucleotide sequence ID" value="NZ_BAABAF010000001.1"/>
</dbReference>
<evidence type="ECO:0000313" key="1">
    <source>
        <dbReference type="EMBL" id="GAA3753756.1"/>
    </source>
</evidence>
<name>A0ABP7G2K1_9MICO</name>
<organism evidence="1 2">
    <name type="scientific">Microbacterium kribbense</name>
    <dbReference type="NCBI Taxonomy" id="433645"/>
    <lineage>
        <taxon>Bacteria</taxon>
        <taxon>Bacillati</taxon>
        <taxon>Actinomycetota</taxon>
        <taxon>Actinomycetes</taxon>
        <taxon>Micrococcales</taxon>
        <taxon>Microbacteriaceae</taxon>
        <taxon>Microbacterium</taxon>
    </lineage>
</organism>
<evidence type="ECO:0000313" key="2">
    <source>
        <dbReference type="Proteomes" id="UP001500540"/>
    </source>
</evidence>